<dbReference type="Gene3D" id="3.20.20.70">
    <property type="entry name" value="Aldolase class I"/>
    <property type="match status" value="1"/>
</dbReference>
<dbReference type="InterPro" id="IPR013785">
    <property type="entry name" value="Aldolase_TIM"/>
</dbReference>
<evidence type="ECO:0000259" key="8">
    <source>
        <dbReference type="SMART" id="SM00934"/>
    </source>
</evidence>
<keyword evidence="4" id="KW-0665">Pyrimidine biosynthesis</keyword>
<accession>A0ABS4KJJ2</accession>
<evidence type="ECO:0000256" key="3">
    <source>
        <dbReference type="ARBA" id="ARBA00022793"/>
    </source>
</evidence>
<dbReference type="InterPro" id="IPR018089">
    <property type="entry name" value="OMPdecase_AS"/>
</dbReference>
<dbReference type="PROSITE" id="PS00156">
    <property type="entry name" value="OMPDECASE"/>
    <property type="match status" value="1"/>
</dbReference>
<dbReference type="RefSeq" id="WP_245330820.1">
    <property type="nucleotide sequence ID" value="NZ_JAGGLI010000018.1"/>
</dbReference>
<gene>
    <name evidence="9" type="ORF">J2Z35_001754</name>
</gene>
<name>A0ABS4KJJ2_9FIRM</name>
<proteinExistence type="inferred from homology"/>
<evidence type="ECO:0000256" key="5">
    <source>
        <dbReference type="ARBA" id="ARBA00023239"/>
    </source>
</evidence>
<reference evidence="9 10" key="1">
    <citation type="submission" date="2021-03" db="EMBL/GenBank/DDBJ databases">
        <title>Genomic Encyclopedia of Type Strains, Phase IV (KMG-IV): sequencing the most valuable type-strain genomes for metagenomic binning, comparative biology and taxonomic classification.</title>
        <authorList>
            <person name="Goeker M."/>
        </authorList>
    </citation>
    <scope>NUCLEOTIDE SEQUENCE [LARGE SCALE GENOMIC DNA]</scope>
    <source>
        <strain evidence="9 10">DSM 27512</strain>
    </source>
</reference>
<keyword evidence="3" id="KW-0210">Decarboxylase</keyword>
<evidence type="ECO:0000256" key="1">
    <source>
        <dbReference type="ARBA" id="ARBA00004861"/>
    </source>
</evidence>
<evidence type="ECO:0000256" key="2">
    <source>
        <dbReference type="ARBA" id="ARBA00008847"/>
    </source>
</evidence>
<dbReference type="NCBIfam" id="TIGR02127">
    <property type="entry name" value="pyrF_sub2"/>
    <property type="match status" value="1"/>
</dbReference>
<keyword evidence="10" id="KW-1185">Reference proteome</keyword>
<dbReference type="SUPFAM" id="SSF51366">
    <property type="entry name" value="Ribulose-phoshate binding barrel"/>
    <property type="match status" value="1"/>
</dbReference>
<dbReference type="Pfam" id="PF00215">
    <property type="entry name" value="OMPdecase"/>
    <property type="match status" value="1"/>
</dbReference>
<evidence type="ECO:0000256" key="6">
    <source>
        <dbReference type="ARBA" id="ARBA00049157"/>
    </source>
</evidence>
<comment type="caution">
    <text evidence="9">The sequence shown here is derived from an EMBL/GenBank/DDBJ whole genome shotgun (WGS) entry which is preliminary data.</text>
</comment>
<dbReference type="InterPro" id="IPR011995">
    <property type="entry name" value="OMPdecase_type-2"/>
</dbReference>
<dbReference type="PANTHER" id="PTHR43375">
    <property type="entry name" value="OROTIDINE 5'-PHOSPHATE DECARBOXYLASE"/>
    <property type="match status" value="1"/>
</dbReference>
<evidence type="ECO:0000256" key="4">
    <source>
        <dbReference type="ARBA" id="ARBA00022975"/>
    </source>
</evidence>
<dbReference type="SMART" id="SM00934">
    <property type="entry name" value="OMPdecase"/>
    <property type="match status" value="1"/>
</dbReference>
<keyword evidence="5 9" id="KW-0456">Lyase</keyword>
<dbReference type="InterPro" id="IPR011060">
    <property type="entry name" value="RibuloseP-bd_barrel"/>
</dbReference>
<dbReference type="Proteomes" id="UP001314903">
    <property type="component" value="Unassembled WGS sequence"/>
</dbReference>
<dbReference type="EMBL" id="JAGGLI010000018">
    <property type="protein sequence ID" value="MBP2027956.1"/>
    <property type="molecule type" value="Genomic_DNA"/>
</dbReference>
<comment type="pathway">
    <text evidence="1">Pyrimidine metabolism; UMP biosynthesis via de novo pathway; UMP from orotate: step 2/2.</text>
</comment>
<protein>
    <recommendedName>
        <fullName evidence="7">Orotidine-5'-phosphate decarboxylase</fullName>
        <ecNumber evidence="7">4.1.1.23</ecNumber>
    </recommendedName>
</protein>
<dbReference type="PANTHER" id="PTHR43375:SF1">
    <property type="entry name" value="OROTIDINE 5'-PHOSPHATE DECARBOXYLASE"/>
    <property type="match status" value="1"/>
</dbReference>
<evidence type="ECO:0000256" key="7">
    <source>
        <dbReference type="NCBIfam" id="TIGR02127"/>
    </source>
</evidence>
<sequence length="281" mass="31372">MIMDLIKERALEKSPFCVGLDLIMDQIPTEITKGFEKKSDMLFAYAKEAIDISREYAACYKVQIACYEAEGLDGMKAYSDILSYIRSLDEIVIGDVKRGDIGSTAGLYAKGHFTGDFESDIVTLSPYMGKDAISPYFKYFEKGKGAFVLGKTSNEGSLDFQDLRIGNETLYERVLNKIKEWSKELDVQSEYSPIGAVVGVNEAKELKRLKETTKGIYLLIPGYGAQGASIEDIRELIYENKNGVVNVSRGYTAGLSDSSDFRKELKERAQRLSKELIGCIK</sequence>
<evidence type="ECO:0000313" key="9">
    <source>
        <dbReference type="EMBL" id="MBP2027956.1"/>
    </source>
</evidence>
<dbReference type="EC" id="4.1.1.23" evidence="7"/>
<comment type="similarity">
    <text evidence="2">Belongs to the OMP decarboxylase family. Type 2 subfamily.</text>
</comment>
<comment type="catalytic activity">
    <reaction evidence="6">
        <text>orotidine 5'-phosphate + H(+) = UMP + CO2</text>
        <dbReference type="Rhea" id="RHEA:11596"/>
        <dbReference type="ChEBI" id="CHEBI:15378"/>
        <dbReference type="ChEBI" id="CHEBI:16526"/>
        <dbReference type="ChEBI" id="CHEBI:57538"/>
        <dbReference type="ChEBI" id="CHEBI:57865"/>
        <dbReference type="EC" id="4.1.1.23"/>
    </reaction>
</comment>
<dbReference type="GO" id="GO:0004590">
    <property type="term" value="F:orotidine-5'-phosphate decarboxylase activity"/>
    <property type="evidence" value="ECO:0007669"/>
    <property type="project" value="UniProtKB-EC"/>
</dbReference>
<dbReference type="CDD" id="cd04725">
    <property type="entry name" value="OMP_decarboxylase_like"/>
    <property type="match status" value="1"/>
</dbReference>
<feature type="domain" description="Orotidine 5'-phosphate decarboxylase" evidence="8">
    <location>
        <begin position="15"/>
        <end position="264"/>
    </location>
</feature>
<organism evidence="9 10">
    <name type="scientific">Acetoanaerobium pronyense</name>
    <dbReference type="NCBI Taxonomy" id="1482736"/>
    <lineage>
        <taxon>Bacteria</taxon>
        <taxon>Bacillati</taxon>
        <taxon>Bacillota</taxon>
        <taxon>Clostridia</taxon>
        <taxon>Peptostreptococcales</taxon>
        <taxon>Filifactoraceae</taxon>
        <taxon>Acetoanaerobium</taxon>
    </lineage>
</organism>
<dbReference type="InterPro" id="IPR001754">
    <property type="entry name" value="OMPdeCOase_dom"/>
</dbReference>
<evidence type="ECO:0000313" key="10">
    <source>
        <dbReference type="Proteomes" id="UP001314903"/>
    </source>
</evidence>